<evidence type="ECO:0000313" key="17">
    <source>
        <dbReference type="Proteomes" id="UP001238805"/>
    </source>
</evidence>
<feature type="transmembrane region" description="Helical" evidence="14">
    <location>
        <begin position="186"/>
        <end position="207"/>
    </location>
</feature>
<dbReference type="NCBIfam" id="NF001300">
    <property type="entry name" value="PRK00247.1"/>
    <property type="match status" value="1"/>
</dbReference>
<evidence type="ECO:0000256" key="12">
    <source>
        <dbReference type="RuleBase" id="RU003945"/>
    </source>
</evidence>
<feature type="compositionally biased region" description="Basic and acidic residues" evidence="13">
    <location>
        <begin position="336"/>
        <end position="369"/>
    </location>
</feature>
<dbReference type="InterPro" id="IPR028055">
    <property type="entry name" value="YidC/Oxa/ALB_C"/>
</dbReference>
<protein>
    <recommendedName>
        <fullName evidence="3">Membrane protein insertase YidC</fullName>
    </recommendedName>
    <alternativeName>
        <fullName evidence="11">Foldase YidC</fullName>
    </alternativeName>
    <alternativeName>
        <fullName evidence="10">Membrane integrase YidC</fullName>
    </alternativeName>
    <alternativeName>
        <fullName evidence="9">Membrane protein YidC</fullName>
    </alternativeName>
</protein>
<proteinExistence type="inferred from homology"/>
<keyword evidence="6 14" id="KW-0472">Membrane</keyword>
<feature type="transmembrane region" description="Helical" evidence="14">
    <location>
        <begin position="227"/>
        <end position="247"/>
    </location>
</feature>
<keyword evidence="17" id="KW-1185">Reference proteome</keyword>
<evidence type="ECO:0000256" key="7">
    <source>
        <dbReference type="ARBA" id="ARBA00025034"/>
    </source>
</evidence>
<evidence type="ECO:0000256" key="9">
    <source>
        <dbReference type="ARBA" id="ARBA00031538"/>
    </source>
</evidence>
<dbReference type="EMBL" id="CP126970">
    <property type="protein sequence ID" value="WIM70889.1"/>
    <property type="molecule type" value="Genomic_DNA"/>
</dbReference>
<feature type="domain" description="Membrane insertase YidC/Oxa/ALB C-terminal" evidence="15">
    <location>
        <begin position="32"/>
        <end position="270"/>
    </location>
</feature>
<reference evidence="16 17" key="1">
    <citation type="submission" date="2023-05" db="EMBL/GenBank/DDBJ databases">
        <title>Corynebacterium suedekumii sp. nov. and Corynebacterium breve sp. nov. isolated from raw cow's milk.</title>
        <authorList>
            <person name="Baer M.K."/>
            <person name="Mehl L."/>
            <person name="Hellmuth R."/>
            <person name="Marke G."/>
            <person name="Lipski A."/>
        </authorList>
    </citation>
    <scope>NUCLEOTIDE SEQUENCE [LARGE SCALE GENOMIC DNA]</scope>
    <source>
        <strain evidence="16 17">LM112</strain>
    </source>
</reference>
<evidence type="ECO:0000313" key="16">
    <source>
        <dbReference type="EMBL" id="WIM70889.1"/>
    </source>
</evidence>
<evidence type="ECO:0000256" key="14">
    <source>
        <dbReference type="SAM" id="Phobius"/>
    </source>
</evidence>
<feature type="transmembrane region" description="Helical" evidence="14">
    <location>
        <begin position="30"/>
        <end position="52"/>
    </location>
</feature>
<comment type="subcellular location">
    <subcellularLocation>
        <location evidence="1 12">Membrane</location>
        <topology evidence="1 12">Multi-pass membrane protein</topology>
    </subcellularLocation>
</comment>
<keyword evidence="4 12" id="KW-0812">Transmembrane</keyword>
<dbReference type="PANTHER" id="PTHR12428">
    <property type="entry name" value="OXA1"/>
    <property type="match status" value="1"/>
</dbReference>
<comment type="function">
    <text evidence="7">Required for the insertion and/or proper folding and/or complex formation of integral membrane proteins into the membrane. Involved in integration of membrane proteins that insert both dependently and independently of the Sec translocase complex, as well as at least some lipoproteins. Aids folding of multispanning membrane proteins.</text>
</comment>
<name>A0ABY8VMR4_9CORY</name>
<dbReference type="InterPro" id="IPR001708">
    <property type="entry name" value="YidC/ALB3/OXA1/COX18"/>
</dbReference>
<comment type="subunit">
    <text evidence="8">Interacts with the Sec translocase complex via SecD. Specifically interacts with transmembrane segments of nascent integral membrane proteins during membrane integration.</text>
</comment>
<dbReference type="RefSeq" id="WP_284875469.1">
    <property type="nucleotide sequence ID" value="NZ_CP126970.1"/>
</dbReference>
<organism evidence="16 17">
    <name type="scientific">Corynebacterium suedekumii</name>
    <dbReference type="NCBI Taxonomy" id="3049801"/>
    <lineage>
        <taxon>Bacteria</taxon>
        <taxon>Bacillati</taxon>
        <taxon>Actinomycetota</taxon>
        <taxon>Actinomycetes</taxon>
        <taxon>Mycobacteriales</taxon>
        <taxon>Corynebacteriaceae</taxon>
        <taxon>Corynebacterium</taxon>
    </lineage>
</organism>
<feature type="region of interest" description="Disordered" evidence="13">
    <location>
        <begin position="336"/>
        <end position="401"/>
    </location>
</feature>
<evidence type="ECO:0000256" key="1">
    <source>
        <dbReference type="ARBA" id="ARBA00004141"/>
    </source>
</evidence>
<keyword evidence="5 14" id="KW-1133">Transmembrane helix</keyword>
<accession>A0ABY8VMR4</accession>
<dbReference type="PANTHER" id="PTHR12428:SF65">
    <property type="entry name" value="CYTOCHROME C OXIDASE ASSEMBLY PROTEIN COX18, MITOCHONDRIAL"/>
    <property type="match status" value="1"/>
</dbReference>
<dbReference type="NCBIfam" id="TIGR03592">
    <property type="entry name" value="yidC_oxa1_cterm"/>
    <property type="match status" value="1"/>
</dbReference>
<evidence type="ECO:0000256" key="8">
    <source>
        <dbReference type="ARBA" id="ARBA00026028"/>
    </source>
</evidence>
<evidence type="ECO:0000256" key="13">
    <source>
        <dbReference type="SAM" id="MobiDB-lite"/>
    </source>
</evidence>
<evidence type="ECO:0000256" key="3">
    <source>
        <dbReference type="ARBA" id="ARBA00015325"/>
    </source>
</evidence>
<evidence type="ECO:0000256" key="11">
    <source>
        <dbReference type="ARBA" id="ARBA00033342"/>
    </source>
</evidence>
<sequence length="401" mass="45807">MLDPFIYLVSGVLKLWHLLLNSVLGLDDSTAWVLALIGLVVTVRGLIAPFSWMQMRTARTSVIMRPELAALNAEYADRTDKESVAEHERRRKELSRRYNHRPAAGCVPMLIQIPVFIGLYRTVLQMARPSENLEVAPDTRIGFLNAEEITAFLNAEIRGIPLPAYLSMPQEMLAQLGTTRDEVRGFILPIVILAVIFTTANLAGSIYRNLETLDWESSLARGTQKMLIGMTVLVPFLLLSLTFFGPIPVAIVLYWFANNLWTLVQTALIRVVVSRKMPLDDDYRREHRATREKVRGELRERRTQKWDVRRRQAAGAVQPWKIPEIRRELQAERVQQREKTAAEKARRKEIARAKQEARSQLTKERLEANRRKRQEKKARSSNQPAEPAASDEPDRGPSATD</sequence>
<evidence type="ECO:0000256" key="2">
    <source>
        <dbReference type="ARBA" id="ARBA00010527"/>
    </source>
</evidence>
<comment type="similarity">
    <text evidence="2">Belongs to the OXA1/ALB3/YidC family. Type 1 subfamily.</text>
</comment>
<evidence type="ECO:0000256" key="4">
    <source>
        <dbReference type="ARBA" id="ARBA00022692"/>
    </source>
</evidence>
<evidence type="ECO:0000259" key="15">
    <source>
        <dbReference type="Pfam" id="PF02096"/>
    </source>
</evidence>
<dbReference type="Pfam" id="PF02096">
    <property type="entry name" value="60KD_IMP"/>
    <property type="match status" value="1"/>
</dbReference>
<evidence type="ECO:0000256" key="5">
    <source>
        <dbReference type="ARBA" id="ARBA00022989"/>
    </source>
</evidence>
<evidence type="ECO:0000256" key="6">
    <source>
        <dbReference type="ARBA" id="ARBA00023136"/>
    </source>
</evidence>
<evidence type="ECO:0000256" key="10">
    <source>
        <dbReference type="ARBA" id="ARBA00033245"/>
    </source>
</evidence>
<gene>
    <name evidence="16" type="primary">yidC</name>
    <name evidence="16" type="ORF">QP029_03440</name>
</gene>
<dbReference type="Proteomes" id="UP001238805">
    <property type="component" value="Chromosome"/>
</dbReference>